<dbReference type="InterPro" id="IPR023620">
    <property type="entry name" value="SmpB"/>
</dbReference>
<dbReference type="Pfam" id="PF01668">
    <property type="entry name" value="SmpB"/>
    <property type="match status" value="1"/>
</dbReference>
<protein>
    <recommendedName>
        <fullName evidence="3">SsrA-binding protein</fullName>
    </recommendedName>
    <alternativeName>
        <fullName evidence="3">Small protein B</fullName>
    </alternativeName>
</protein>
<keyword evidence="2 3" id="KW-0694">RNA-binding</keyword>
<dbReference type="NCBIfam" id="NF003843">
    <property type="entry name" value="PRK05422.1"/>
    <property type="match status" value="1"/>
</dbReference>
<dbReference type="GO" id="GO:0070929">
    <property type="term" value="P:trans-translation"/>
    <property type="evidence" value="ECO:0007669"/>
    <property type="project" value="UniProtKB-UniRule"/>
</dbReference>
<comment type="similarity">
    <text evidence="3">Belongs to the SmpB family.</text>
</comment>
<comment type="subcellular location">
    <subcellularLocation>
        <location evidence="3">Cytoplasm</location>
    </subcellularLocation>
    <text evidence="3">The tmRNA-SmpB complex associates with stalled 70S ribosomes.</text>
</comment>
<dbReference type="GeneID" id="60881166"/>
<evidence type="ECO:0000313" key="5">
    <source>
        <dbReference type="EMBL" id="PND03930.1"/>
    </source>
</evidence>
<dbReference type="GO" id="GO:0005829">
    <property type="term" value="C:cytosol"/>
    <property type="evidence" value="ECO:0007669"/>
    <property type="project" value="TreeGrafter"/>
</dbReference>
<dbReference type="GO" id="GO:0003723">
    <property type="term" value="F:RNA binding"/>
    <property type="evidence" value="ECO:0007669"/>
    <property type="project" value="UniProtKB-UniRule"/>
</dbReference>
<name>A0A2N8I2V7_9BACT</name>
<evidence type="ECO:0000313" key="6">
    <source>
        <dbReference type="Proteomes" id="UP000235914"/>
    </source>
</evidence>
<dbReference type="InterPro" id="IPR020081">
    <property type="entry name" value="SsrA-bd_prot_CS"/>
</dbReference>
<dbReference type="RefSeq" id="WP_012420611.1">
    <property type="nucleotide sequence ID" value="NZ_AP021898.1"/>
</dbReference>
<dbReference type="SUPFAM" id="SSF74982">
    <property type="entry name" value="Small protein B (SmpB)"/>
    <property type="match status" value="1"/>
</dbReference>
<comment type="function">
    <text evidence="3">Required for rescue of stalled ribosomes mediated by trans-translation. Binds to transfer-messenger RNA (tmRNA), required for stable association of tmRNA with ribosomes. tmRNA and SmpB together mimic tRNA shape, replacing the anticodon stem-loop with SmpB. tmRNA is encoded by the ssrA gene; the 2 termini fold to resemble tRNA(Ala) and it encodes a 'tag peptide', a short internal open reading frame. During trans-translation Ala-aminoacylated tmRNA acts like a tRNA, entering the A-site of stalled ribosomes, displacing the stalled mRNA. The ribosome then switches to translate the ORF on the tmRNA; the nascent peptide is terminated with the 'tag peptide' encoded by the tmRNA and targeted for degradation. The ribosome is freed to recommence translation, which seems to be the essential function of trans-translation.</text>
</comment>
<sequence>MSSDISTNKKARRDYEILDTYECGMELKGTEVKSIRAGKVNIADSFARVENGQMLLYGCDIQPWETAGEFFQHQARRPRRLLLHKREIFKLEQQTSQKGCSLVALKLYWKNGKVKLALGLGKGKTHRDQRYDLKARVEMREAQREVARINRR</sequence>
<accession>A0A2N8I2V7</accession>
<dbReference type="HAMAP" id="MF_00023">
    <property type="entry name" value="SmpB"/>
    <property type="match status" value="1"/>
</dbReference>
<dbReference type="InterPro" id="IPR000037">
    <property type="entry name" value="SsrA-bd_prot"/>
</dbReference>
<dbReference type="Proteomes" id="UP000236075">
    <property type="component" value="Unassembled WGS sequence"/>
</dbReference>
<dbReference type="EMBL" id="PJKN01000001">
    <property type="protein sequence ID" value="PNC57805.1"/>
    <property type="molecule type" value="Genomic_DNA"/>
</dbReference>
<evidence type="ECO:0000313" key="7">
    <source>
        <dbReference type="Proteomes" id="UP000236075"/>
    </source>
</evidence>
<dbReference type="PROSITE" id="PS01317">
    <property type="entry name" value="SSRP"/>
    <property type="match status" value="1"/>
</dbReference>
<gene>
    <name evidence="3" type="primary">smpB</name>
    <name evidence="5" type="ORF">CXT95_03900</name>
    <name evidence="4" type="ORF">CXU09_01700</name>
</gene>
<comment type="caution">
    <text evidence="5">The sequence shown here is derived from an EMBL/GenBank/DDBJ whole genome shotgun (WGS) entry which is preliminary data.</text>
</comment>
<dbReference type="Proteomes" id="UP000235914">
    <property type="component" value="Unassembled WGS sequence"/>
</dbReference>
<dbReference type="NCBIfam" id="TIGR00086">
    <property type="entry name" value="smpB"/>
    <property type="match status" value="1"/>
</dbReference>
<evidence type="ECO:0000313" key="4">
    <source>
        <dbReference type="EMBL" id="PNC57805.1"/>
    </source>
</evidence>
<dbReference type="PANTHER" id="PTHR30308:SF2">
    <property type="entry name" value="SSRA-BINDING PROTEIN"/>
    <property type="match status" value="1"/>
</dbReference>
<dbReference type="CDD" id="cd09294">
    <property type="entry name" value="SmpB"/>
    <property type="match status" value="1"/>
</dbReference>
<evidence type="ECO:0000256" key="3">
    <source>
        <dbReference type="HAMAP-Rule" id="MF_00023"/>
    </source>
</evidence>
<dbReference type="EMBL" id="PJLB01000005">
    <property type="protein sequence ID" value="PND03930.1"/>
    <property type="molecule type" value="Genomic_DNA"/>
</dbReference>
<dbReference type="AlphaFoldDB" id="A0A2N8I2V7"/>
<evidence type="ECO:0000256" key="1">
    <source>
        <dbReference type="ARBA" id="ARBA00022490"/>
    </source>
</evidence>
<dbReference type="OMA" id="WTNHSAR"/>
<evidence type="ECO:0000256" key="2">
    <source>
        <dbReference type="ARBA" id="ARBA00022884"/>
    </source>
</evidence>
<proteinExistence type="inferred from homology"/>
<dbReference type="GO" id="GO:0070930">
    <property type="term" value="P:trans-translation-dependent protein tagging"/>
    <property type="evidence" value="ECO:0007669"/>
    <property type="project" value="TreeGrafter"/>
</dbReference>
<reference evidence="6 7" key="1">
    <citation type="journal article" date="2017" name="BMC Genomics">
        <title>Genome sequencing of 39 Akkermansia muciniphila isolates reveals its population structure, genomic and functional diverisity, and global distribution in mammalian gut microbiotas.</title>
        <authorList>
            <person name="Guo X."/>
            <person name="Li S."/>
            <person name="Zhang J."/>
            <person name="Wu F."/>
            <person name="Li X."/>
            <person name="Wu D."/>
            <person name="Zhang M."/>
            <person name="Ou Z."/>
            <person name="Jie Z."/>
            <person name="Yan Q."/>
            <person name="Li P."/>
            <person name="Yi J."/>
            <person name="Peng Y."/>
        </authorList>
    </citation>
    <scope>NUCLEOTIDE SEQUENCE [LARGE SCALE GENOMIC DNA]</scope>
    <source>
        <strain evidence="5 7">GP28</strain>
        <strain evidence="4 6">GP43</strain>
    </source>
</reference>
<keyword evidence="1 3" id="KW-0963">Cytoplasm</keyword>
<dbReference type="Gene3D" id="2.40.280.10">
    <property type="match status" value="1"/>
</dbReference>
<organism evidence="5 7">
    <name type="scientific">Akkermansia muciniphila</name>
    <dbReference type="NCBI Taxonomy" id="239935"/>
    <lineage>
        <taxon>Bacteria</taxon>
        <taxon>Pseudomonadati</taxon>
        <taxon>Verrucomicrobiota</taxon>
        <taxon>Verrucomicrobiia</taxon>
        <taxon>Verrucomicrobiales</taxon>
        <taxon>Akkermansiaceae</taxon>
        <taxon>Akkermansia</taxon>
    </lineage>
</organism>
<dbReference type="PANTHER" id="PTHR30308">
    <property type="entry name" value="TMRNA-BINDING COMPONENT OF TRANS-TRANSLATION TAGGING COMPLEX"/>
    <property type="match status" value="1"/>
</dbReference>